<dbReference type="InterPro" id="IPR038535">
    <property type="entry name" value="CNOT1_TTP_bind_sf"/>
</dbReference>
<dbReference type="FunFam" id="1.25.40.840:FF:000003">
    <property type="entry name" value="Transcription regulator"/>
    <property type="match status" value="1"/>
</dbReference>
<dbReference type="InterPro" id="IPR040398">
    <property type="entry name" value="Not1"/>
</dbReference>
<dbReference type="EMBL" id="JBAMMX010000015">
    <property type="protein sequence ID" value="KAK6926413.1"/>
    <property type="molecule type" value="Genomic_DNA"/>
</dbReference>
<dbReference type="Proteomes" id="UP001370490">
    <property type="component" value="Unassembled WGS sequence"/>
</dbReference>
<dbReference type="PANTHER" id="PTHR13162:SF8">
    <property type="entry name" value="CCR4-NOT TRANSCRIPTION COMPLEX SUBUNIT 1"/>
    <property type="match status" value="1"/>
</dbReference>
<dbReference type="GO" id="GO:0000932">
    <property type="term" value="C:P-body"/>
    <property type="evidence" value="ECO:0007669"/>
    <property type="project" value="TreeGrafter"/>
</dbReference>
<dbReference type="PANTHER" id="PTHR13162">
    <property type="entry name" value="CCR4-NOT TRANSCRIPTION COMPLEX"/>
    <property type="match status" value="1"/>
</dbReference>
<dbReference type="GO" id="GO:0017148">
    <property type="term" value="P:negative regulation of translation"/>
    <property type="evidence" value="ECO:0007669"/>
    <property type="project" value="InterPro"/>
</dbReference>
<protein>
    <submittedName>
        <fullName evidence="4">CCR4-NOT transcription complex subunit 1, HEAT repeat</fullName>
    </submittedName>
</protein>
<evidence type="ECO:0000313" key="5">
    <source>
        <dbReference type="Proteomes" id="UP001370490"/>
    </source>
</evidence>
<dbReference type="Pfam" id="PF16417">
    <property type="entry name" value="CNOT1_TTP_bind"/>
    <property type="match status" value="1"/>
</dbReference>
<feature type="domain" description="CCR4-NOT transcription complex subunit 1 TTP binding" evidence="2">
    <location>
        <begin position="614"/>
        <end position="787"/>
    </location>
</feature>
<feature type="non-terminal residue" evidence="4">
    <location>
        <position position="1"/>
    </location>
</feature>
<dbReference type="AlphaFoldDB" id="A0AAN8VF14"/>
<dbReference type="InterPro" id="IPR032194">
    <property type="entry name" value="CNOT1_HEAT"/>
</dbReference>
<dbReference type="GO" id="GO:0000288">
    <property type="term" value="P:nuclear-transcribed mRNA catabolic process, deadenylation-dependent decay"/>
    <property type="evidence" value="ECO:0007669"/>
    <property type="project" value="TreeGrafter"/>
</dbReference>
<evidence type="ECO:0000259" key="3">
    <source>
        <dbReference type="Pfam" id="PF16418"/>
    </source>
</evidence>
<evidence type="ECO:0000313" key="4">
    <source>
        <dbReference type="EMBL" id="KAK6926413.1"/>
    </source>
</evidence>
<comment type="caution">
    <text evidence="4">The sequence shown here is derived from an EMBL/GenBank/DDBJ whole genome shotgun (WGS) entry which is preliminary data.</text>
</comment>
<feature type="compositionally biased region" description="Polar residues" evidence="1">
    <location>
        <begin position="821"/>
        <end position="847"/>
    </location>
</feature>
<feature type="non-terminal residue" evidence="4">
    <location>
        <position position="887"/>
    </location>
</feature>
<feature type="domain" description="CCR4-NOT transcription complex subunit 1 HEAT repeat" evidence="3">
    <location>
        <begin position="444"/>
        <end position="589"/>
    </location>
</feature>
<proteinExistence type="predicted"/>
<dbReference type="Pfam" id="PF16418">
    <property type="entry name" value="CNOT1_HEAT"/>
    <property type="match status" value="1"/>
</dbReference>
<dbReference type="Gene3D" id="1.25.40.840">
    <property type="entry name" value="CCR4-NOT transcription complex subunit 1 TTP binding domain"/>
    <property type="match status" value="1"/>
</dbReference>
<organism evidence="4 5">
    <name type="scientific">Dillenia turbinata</name>
    <dbReference type="NCBI Taxonomy" id="194707"/>
    <lineage>
        <taxon>Eukaryota</taxon>
        <taxon>Viridiplantae</taxon>
        <taxon>Streptophyta</taxon>
        <taxon>Embryophyta</taxon>
        <taxon>Tracheophyta</taxon>
        <taxon>Spermatophyta</taxon>
        <taxon>Magnoliopsida</taxon>
        <taxon>eudicotyledons</taxon>
        <taxon>Gunneridae</taxon>
        <taxon>Pentapetalae</taxon>
        <taxon>Dilleniales</taxon>
        <taxon>Dilleniaceae</taxon>
        <taxon>Dillenia</taxon>
    </lineage>
</organism>
<feature type="compositionally biased region" description="Polar residues" evidence="1">
    <location>
        <begin position="876"/>
        <end position="887"/>
    </location>
</feature>
<sequence length="887" mass="98388">FTQYGSEGSILLLQTCLDHMNFHSGDVHNMQLKPDLLAAIFRYLLDKPNFSTVLCESLRSLVISEGFLREFCNALHFSAAEKIGVGLALAESENLDVRTTGQNFCLGQIEELCTCSTTLGSVERIQDIILFLYRSDGLAKYVDSFMQMLSLLEPKQSRPVVLAPLLPDDLCEARFSRNLDLFYGCGENEFDEILAEIENETSMAGVVKELGYGLTLNATHCKEVLSLFLPLTEATLSRVISTIARTRTGLEDSQSLYPTFCSAIGSNPTADSSNLSSWSIDVLVDTIKQLAPGINWVYVMENLDHEGFFIPNEDAFTFFMSIYAHACQDPFPLHAICGSVWKNVDGQLSFLRYAVSAPPEVFTFAHSVRQMKYADVLRGLELPQGVGNRAWLSLDLLEVLCKLAERGHAGLVRGILTVPLKHCPEILLLGIAQINTAYNLLQCEVSSTVFPMIVENATGGGMILNLWDINPKLVLRGFVDMIKLDQNNMVRIMDICEEIKILSAVLEQIPFPFSIRLAALASQKEYINLEQWLNDNLSTYKDIFFEECLKVLKDISVDSTEDVAASPFQHSGVVNLYAETSPTFLKVLQSNSEQLASDQLMEELKRLQRASSGVSPRLQNVGAAGSSASDGYSDDIESEANSYFHQIFSSQVTIEAMIQMLARFKDSSDPREKAIFDCMIQNLFEGYRFFPRYPEKQLKIAAILLGSLIKHQLVTHLTLGIALRGVLDALRKPTDSKIFAFGTKALEQFLDRLVEWPQYCNHILQISHLRGTHPELVAFIERALARISSGHTDSNGGASATIDAQHGSAQATMDNIEVPDSSWQLLGPRSTQPSQLFSSPLPMQQRNHGLLGDRHNTYTAPLSYPKPLLPPGHASNVPSVDLGSSQK</sequence>
<evidence type="ECO:0000256" key="1">
    <source>
        <dbReference type="SAM" id="MobiDB-lite"/>
    </source>
</evidence>
<reference evidence="4 5" key="1">
    <citation type="submission" date="2023-12" db="EMBL/GenBank/DDBJ databases">
        <title>A high-quality genome assembly for Dillenia turbinata (Dilleniales).</title>
        <authorList>
            <person name="Chanderbali A."/>
        </authorList>
    </citation>
    <scope>NUCLEOTIDE SEQUENCE [LARGE SCALE GENOMIC DNA]</scope>
    <source>
        <strain evidence="4">LSX21</strain>
        <tissue evidence="4">Leaf</tissue>
    </source>
</reference>
<accession>A0AAN8VF14</accession>
<gene>
    <name evidence="4" type="ORF">RJ641_008132</name>
</gene>
<dbReference type="GO" id="GO:0030015">
    <property type="term" value="C:CCR4-NOT core complex"/>
    <property type="evidence" value="ECO:0007669"/>
    <property type="project" value="InterPro"/>
</dbReference>
<name>A0AAN8VF14_9MAGN</name>
<evidence type="ECO:0000259" key="2">
    <source>
        <dbReference type="Pfam" id="PF16417"/>
    </source>
</evidence>
<dbReference type="GO" id="GO:0060090">
    <property type="term" value="F:molecular adaptor activity"/>
    <property type="evidence" value="ECO:0007669"/>
    <property type="project" value="TreeGrafter"/>
</dbReference>
<keyword evidence="5" id="KW-1185">Reference proteome</keyword>
<dbReference type="InterPro" id="IPR032193">
    <property type="entry name" value="CNOT1_TTP_bind"/>
</dbReference>
<feature type="region of interest" description="Disordered" evidence="1">
    <location>
        <begin position="821"/>
        <end position="887"/>
    </location>
</feature>